<dbReference type="Gene3D" id="1.50.10.10">
    <property type="match status" value="1"/>
</dbReference>
<comment type="caution">
    <text evidence="1">The sequence shown here is derived from an EMBL/GenBank/DDBJ whole genome shotgun (WGS) entry which is preliminary data.</text>
</comment>
<sequence length="706" mass="79357">MLAQDSCESLTSAADPQTLLPFNSLSSWAWHNDSLPADGENIDDYHGVPKLTHGRNVSYDDTDPNLPEATQWLIGNPNRINLGRIGLQYKNLTSLPASLVTDAVQTLDVWNGTITSTFRLDGTLVTVVTQGDFDSDTVAFQIDSDLIRSGDLRVFLDFPYPPIHTTAYKYEVFVGVYDFPLNHTTRLQRVCKERDTAAHIFHELQSTKYHVNLRWPASDPLRLFKDEPDGSAAVTAHRFTLCPRESKSASSSISFTAHFSPDRRLPDLPASIRRRNVAAWNEYWTEGGFVDITASTNPKADELQRRIVLSQYHMRVNSAATGQSPQESGLMNNGWYGKFHMEMLVWHHGQWSVWGRQQYFDSIFPQLYETFLPSSMARARAMGWDGARWPKMTEVNTGRNSPGSINALLMWQQVRLFDPHPMYLANLAYQADPTRETLQRWDRVITATANYMASYAWKNDTSGHYDLGPPAYGVTENTPPDQSLNLAYEVAYWRWGLDAACDWKRKLGQPVPDAWTTVAQNMAPPPVVDGLYADYEGLNGSWWYDAKLSKDPRSLVMLRGILPDTVAVDPEVARRTADKVHEVWTDEKIFGWGRPVLAINSARIGNPQRAIDHLTAYDYYQFDDAGFANRGSGKSFPRQLVTPYNSDTANKSSVEGTPPPFIAGNGAFLYSVAYLAAGWKGSTEHAPGFPKDGSWVVKHEGLRQVL</sequence>
<proteinExistence type="predicted"/>
<name>A0ABR3VS24_9PEZI</name>
<dbReference type="InterPro" id="IPR008928">
    <property type="entry name" value="6-hairpin_glycosidase_sf"/>
</dbReference>
<organism evidence="1 2">
    <name type="scientific">Phialemonium thermophilum</name>
    <dbReference type="NCBI Taxonomy" id="223376"/>
    <lineage>
        <taxon>Eukaryota</taxon>
        <taxon>Fungi</taxon>
        <taxon>Dikarya</taxon>
        <taxon>Ascomycota</taxon>
        <taxon>Pezizomycotina</taxon>
        <taxon>Sordariomycetes</taxon>
        <taxon>Sordariomycetidae</taxon>
        <taxon>Cephalothecales</taxon>
        <taxon>Cephalothecaceae</taxon>
        <taxon>Phialemonium</taxon>
    </lineage>
</organism>
<evidence type="ECO:0000313" key="1">
    <source>
        <dbReference type="EMBL" id="KAL1844465.1"/>
    </source>
</evidence>
<dbReference type="InterPro" id="IPR012341">
    <property type="entry name" value="6hp_glycosidase-like_sf"/>
</dbReference>
<dbReference type="EMBL" id="JAZHXJ010001696">
    <property type="protein sequence ID" value="KAL1844465.1"/>
    <property type="molecule type" value="Genomic_DNA"/>
</dbReference>
<evidence type="ECO:0000313" key="2">
    <source>
        <dbReference type="Proteomes" id="UP001586593"/>
    </source>
</evidence>
<protein>
    <recommendedName>
        <fullName evidence="3">Six-hairpin glycosidase-like protein</fullName>
    </recommendedName>
</protein>
<keyword evidence="2" id="KW-1185">Reference proteome</keyword>
<reference evidence="1 2" key="1">
    <citation type="journal article" date="2024" name="Commun. Biol.">
        <title>Comparative genomic analysis of thermophilic fungi reveals convergent evolutionary adaptations and gene losses.</title>
        <authorList>
            <person name="Steindorff A.S."/>
            <person name="Aguilar-Pontes M.V."/>
            <person name="Robinson A.J."/>
            <person name="Andreopoulos B."/>
            <person name="LaButti K."/>
            <person name="Kuo A."/>
            <person name="Mondo S."/>
            <person name="Riley R."/>
            <person name="Otillar R."/>
            <person name="Haridas S."/>
            <person name="Lipzen A."/>
            <person name="Grimwood J."/>
            <person name="Schmutz J."/>
            <person name="Clum A."/>
            <person name="Reid I.D."/>
            <person name="Moisan M.C."/>
            <person name="Butler G."/>
            <person name="Nguyen T.T.M."/>
            <person name="Dewar K."/>
            <person name="Conant G."/>
            <person name="Drula E."/>
            <person name="Henrissat B."/>
            <person name="Hansel C."/>
            <person name="Singer S."/>
            <person name="Hutchinson M.I."/>
            <person name="de Vries R.P."/>
            <person name="Natvig D.O."/>
            <person name="Powell A.J."/>
            <person name="Tsang A."/>
            <person name="Grigoriev I.V."/>
        </authorList>
    </citation>
    <scope>NUCLEOTIDE SEQUENCE [LARGE SCALE GENOMIC DNA]</scope>
    <source>
        <strain evidence="1 2">ATCC 24622</strain>
    </source>
</reference>
<dbReference type="Proteomes" id="UP001586593">
    <property type="component" value="Unassembled WGS sequence"/>
</dbReference>
<dbReference type="SUPFAM" id="SSF48208">
    <property type="entry name" value="Six-hairpin glycosidases"/>
    <property type="match status" value="1"/>
</dbReference>
<evidence type="ECO:0008006" key="3">
    <source>
        <dbReference type="Google" id="ProtNLM"/>
    </source>
</evidence>
<gene>
    <name evidence="1" type="ORF">VTK73DRAFT_2465</name>
</gene>
<accession>A0ABR3VS24</accession>